<protein>
    <submittedName>
        <fullName evidence="1">Uncharacterized protein</fullName>
    </submittedName>
</protein>
<dbReference type="AlphaFoldDB" id="X1JWW7"/>
<evidence type="ECO:0000313" key="1">
    <source>
        <dbReference type="EMBL" id="GAH99231.1"/>
    </source>
</evidence>
<feature type="non-terminal residue" evidence="1">
    <location>
        <position position="1"/>
    </location>
</feature>
<gene>
    <name evidence="1" type="ORF">S03H2_72295</name>
</gene>
<dbReference type="EMBL" id="BARU01048795">
    <property type="protein sequence ID" value="GAH99231.1"/>
    <property type="molecule type" value="Genomic_DNA"/>
</dbReference>
<reference evidence="1" key="1">
    <citation type="journal article" date="2014" name="Front. Microbiol.">
        <title>High frequency of phylogenetically diverse reductive dehalogenase-homologous genes in deep subseafloor sedimentary metagenomes.</title>
        <authorList>
            <person name="Kawai M."/>
            <person name="Futagami T."/>
            <person name="Toyoda A."/>
            <person name="Takaki Y."/>
            <person name="Nishi S."/>
            <person name="Hori S."/>
            <person name="Arai W."/>
            <person name="Tsubouchi T."/>
            <person name="Morono Y."/>
            <person name="Uchiyama I."/>
            <person name="Ito T."/>
            <person name="Fujiyama A."/>
            <person name="Inagaki F."/>
            <person name="Takami H."/>
        </authorList>
    </citation>
    <scope>NUCLEOTIDE SEQUENCE</scope>
    <source>
        <strain evidence="1">Expedition CK06-06</strain>
    </source>
</reference>
<name>X1JWW7_9ZZZZ</name>
<comment type="caution">
    <text evidence="1">The sequence shown here is derived from an EMBL/GenBank/DDBJ whole genome shotgun (WGS) entry which is preliminary data.</text>
</comment>
<sequence length="60" mass="6583">RLIALCGGGSNGKGTFIKLKYKFLGEGNYVSSEIKSLSEDRFEPAVLSFLDWIVSIPNSE</sequence>
<accession>X1JWW7</accession>
<organism evidence="1">
    <name type="scientific">marine sediment metagenome</name>
    <dbReference type="NCBI Taxonomy" id="412755"/>
    <lineage>
        <taxon>unclassified sequences</taxon>
        <taxon>metagenomes</taxon>
        <taxon>ecological metagenomes</taxon>
    </lineage>
</organism>
<proteinExistence type="predicted"/>